<dbReference type="EMBL" id="KZ825127">
    <property type="protein sequence ID" value="PYI20188.1"/>
    <property type="molecule type" value="Genomic_DNA"/>
</dbReference>
<dbReference type="InterPro" id="IPR036188">
    <property type="entry name" value="FAD/NAD-bd_sf"/>
</dbReference>
<evidence type="ECO:0000256" key="3">
    <source>
        <dbReference type="ARBA" id="ARBA00022630"/>
    </source>
</evidence>
<organism evidence="7 8">
    <name type="scientific">Aspergillus violaceofuscus (strain CBS 115571)</name>
    <dbReference type="NCBI Taxonomy" id="1450538"/>
    <lineage>
        <taxon>Eukaryota</taxon>
        <taxon>Fungi</taxon>
        <taxon>Dikarya</taxon>
        <taxon>Ascomycota</taxon>
        <taxon>Pezizomycotina</taxon>
        <taxon>Eurotiomycetes</taxon>
        <taxon>Eurotiomycetidae</taxon>
        <taxon>Eurotiales</taxon>
        <taxon>Aspergillaceae</taxon>
        <taxon>Aspergillus</taxon>
    </lineage>
</organism>
<keyword evidence="4" id="KW-0274">FAD</keyword>
<dbReference type="Pfam" id="PF01494">
    <property type="entry name" value="FAD_binding_3"/>
    <property type="match status" value="1"/>
</dbReference>
<evidence type="ECO:0000256" key="1">
    <source>
        <dbReference type="ARBA" id="ARBA00001974"/>
    </source>
</evidence>
<feature type="domain" description="FAD-binding" evidence="6">
    <location>
        <begin position="3"/>
        <end position="361"/>
    </location>
</feature>
<dbReference type="Proteomes" id="UP000249829">
    <property type="component" value="Unassembled WGS sequence"/>
</dbReference>
<dbReference type="AlphaFoldDB" id="A0A2V5H7E7"/>
<name>A0A2V5H7E7_ASPV1</name>
<dbReference type="GO" id="GO:0071949">
    <property type="term" value="F:FAD binding"/>
    <property type="evidence" value="ECO:0007669"/>
    <property type="project" value="InterPro"/>
</dbReference>
<dbReference type="Gene3D" id="3.50.50.60">
    <property type="entry name" value="FAD/NAD(P)-binding domain"/>
    <property type="match status" value="4"/>
</dbReference>
<dbReference type="InterPro" id="IPR051209">
    <property type="entry name" value="FAD-bind_Monooxygenase_sf"/>
</dbReference>
<keyword evidence="3" id="KW-0285">Flavoprotein</keyword>
<evidence type="ECO:0000313" key="7">
    <source>
        <dbReference type="EMBL" id="PYI20188.1"/>
    </source>
</evidence>
<dbReference type="Gene3D" id="3.30.70.2450">
    <property type="match status" value="1"/>
</dbReference>
<dbReference type="GO" id="GO:0050661">
    <property type="term" value="F:NADP binding"/>
    <property type="evidence" value="ECO:0007669"/>
    <property type="project" value="InterPro"/>
</dbReference>
<dbReference type="Pfam" id="PF00743">
    <property type="entry name" value="FMO-like"/>
    <property type="match status" value="1"/>
</dbReference>
<dbReference type="PANTHER" id="PTHR42877">
    <property type="entry name" value="L-ORNITHINE N(5)-MONOOXYGENASE-RELATED"/>
    <property type="match status" value="1"/>
</dbReference>
<proteinExistence type="inferred from homology"/>
<comment type="cofactor">
    <cofactor evidence="1">
        <name>FAD</name>
        <dbReference type="ChEBI" id="CHEBI:57692"/>
    </cofactor>
</comment>
<evidence type="ECO:0000256" key="4">
    <source>
        <dbReference type="ARBA" id="ARBA00022827"/>
    </source>
</evidence>
<accession>A0A2V5H7E7</accession>
<dbReference type="SUPFAM" id="SSF51905">
    <property type="entry name" value="FAD/NAD(P)-binding domain"/>
    <property type="match status" value="2"/>
</dbReference>
<reference evidence="7 8" key="1">
    <citation type="submission" date="2018-02" db="EMBL/GenBank/DDBJ databases">
        <title>The genomes of Aspergillus section Nigri reveals drivers in fungal speciation.</title>
        <authorList>
            <consortium name="DOE Joint Genome Institute"/>
            <person name="Vesth T.C."/>
            <person name="Nybo J."/>
            <person name="Theobald S."/>
            <person name="Brandl J."/>
            <person name="Frisvad J.C."/>
            <person name="Nielsen K.F."/>
            <person name="Lyhne E.K."/>
            <person name="Kogle M.E."/>
            <person name="Kuo A."/>
            <person name="Riley R."/>
            <person name="Clum A."/>
            <person name="Nolan M."/>
            <person name="Lipzen A."/>
            <person name="Salamov A."/>
            <person name="Henrissat B."/>
            <person name="Wiebenga A."/>
            <person name="De vries R.P."/>
            <person name="Grigoriev I.V."/>
            <person name="Mortensen U.H."/>
            <person name="Andersen M.R."/>
            <person name="Baker S.E."/>
        </authorList>
    </citation>
    <scope>NUCLEOTIDE SEQUENCE [LARGE SCALE GENOMIC DNA]</scope>
    <source>
        <strain evidence="7 8">CBS 115571</strain>
    </source>
</reference>
<evidence type="ECO:0000259" key="6">
    <source>
        <dbReference type="Pfam" id="PF01494"/>
    </source>
</evidence>
<dbReference type="GO" id="GO:0004499">
    <property type="term" value="F:N,N-dimethylaniline monooxygenase activity"/>
    <property type="evidence" value="ECO:0007669"/>
    <property type="project" value="InterPro"/>
</dbReference>
<sequence length="1052" mass="117726">MHETDVLIVGAGPTGLVTALWLSRQGIKVRITDRAERTATTSRALAVHARTLELYRQLDLGDRLVALGHPLGATNIWTQGVHRFRIPFGHFGMGLTPYPYILIVPQDVQERMLEERLRDFGVEVERNMELVDFAENDGRVVARFRDTRTRNTTPESSEVADDLQTCEAAYIVGCDGAHSAVRRTAGIKFTGETYGQIFFVADIEGQGLAINGEGHLQLDGDVTFLTLAYDSERHARLIGNVDGKQLAQIQAKEDISNVNFEDLALATPAMRQMMQIDKVNWFTAYRVHHRVADKFRSGRAFLVGDAAHIHSPVGGQGMNTGIGDAINLAWKLATVLQRKADASLLDTYESERRAFALTLVKTTDSAFNKLAARGWLANFMRSYLIPFVVKLAVNFGFVRRRIFFGLSQLKIQYQHSLLSAGSAGTVKGGDRLPWVSVGEVDNYESLKEITWQVHVYGESSTELAKCIEDHPGDQPRGIRVGIVGAGLSGITAGILLPAKVPGIDLTILEKNADVGGAWFENTYPGVRCDVPAHVYQSGFAPNTQWKEEFAQGPEIREYWQDLARRFNVYKYLRLQRKVLRAEWQPDEAKWKVTIQDLRDGKVTTRTSCPDSIQVVLTREKIYEETFDIFITAIGYFNTWRIPNFKGIDQFQGAILHSSNWDHSVPLKGKQIALIGNGASGIQILPEIQPIAAKIDHYARSRTWIVHPPNVDGDWQRASFAADKLESFHDPQTYLQYRKKKEAEFFRGFATCFLDSPENDFLRQMWTASMLARVEHNETLLSDLIPDFPPCCRRPTPGPGYLEALIQPNVELIRSGIDRLTRDEIQTVDGVERRADVVICATGANSDLVPPFPVVAFGVDLCEAWASDGIYGFPYTYLGTATPGFPNALWLGGAHVVGPSGTIPNCVENQITYIAKMIRKVRGQGIRTFVPAKAAADDFLEYCHAFFPRTVWTGNDDSTPGKASCRSWMNGGRPNGFVHGLFPGSASLANFVRRDPRWEDWEYTYTNSSGNRFAYLGNGWTTREMQPDADLTPHLKQPDHIDLRSYLEGWWDV</sequence>
<comment type="similarity">
    <text evidence="2">Belongs to the FAD-binding monooxygenase family.</text>
</comment>
<evidence type="ECO:0000256" key="2">
    <source>
        <dbReference type="ARBA" id="ARBA00010139"/>
    </source>
</evidence>
<keyword evidence="5" id="KW-0560">Oxidoreductase</keyword>
<gene>
    <name evidence="7" type="ORF">BO99DRAFT_431881</name>
</gene>
<protein>
    <recommendedName>
        <fullName evidence="6">FAD-binding domain-containing protein</fullName>
    </recommendedName>
</protein>
<keyword evidence="8" id="KW-1185">Reference proteome</keyword>
<dbReference type="InterPro" id="IPR002938">
    <property type="entry name" value="FAD-bd"/>
</dbReference>
<dbReference type="PRINTS" id="PR00420">
    <property type="entry name" value="RNGMNOXGNASE"/>
</dbReference>
<dbReference type="STRING" id="1450538.A0A2V5H7E7"/>
<dbReference type="PANTHER" id="PTHR42877:SF6">
    <property type="entry name" value="MONOOXYGENASE, PUTATIVE (AFU_ORTHOLOGUE AFUA_3G15050)-RELATED"/>
    <property type="match status" value="1"/>
</dbReference>
<dbReference type="InterPro" id="IPR020946">
    <property type="entry name" value="Flavin_mOase-like"/>
</dbReference>
<evidence type="ECO:0000256" key="5">
    <source>
        <dbReference type="ARBA" id="ARBA00023002"/>
    </source>
</evidence>
<evidence type="ECO:0000313" key="8">
    <source>
        <dbReference type="Proteomes" id="UP000249829"/>
    </source>
</evidence>